<reference evidence="13 14" key="1">
    <citation type="submission" date="2019-01" db="EMBL/GenBank/DDBJ databases">
        <title>Draft genome sequences of Candidatus Mycoplasma haemohominis SWG34-3 identified from a patient with pyrexia, anemia and liver dysfunction.</title>
        <authorList>
            <person name="Sekizuka T."/>
            <person name="Hattori N."/>
            <person name="Katano H."/>
            <person name="Takuma T."/>
            <person name="Ito T."/>
            <person name="Arai N."/>
            <person name="Yanai R."/>
            <person name="Ishii S."/>
            <person name="Miura Y."/>
            <person name="Tokunaga T."/>
            <person name="Watanabe H."/>
            <person name="Nomura N."/>
            <person name="Eguchi J."/>
            <person name="Arai T."/>
            <person name="Hasegawa H."/>
            <person name="Nakamaki T."/>
            <person name="Wakita T."/>
            <person name="Niki Y."/>
            <person name="Kuroda M."/>
        </authorList>
    </citation>
    <scope>NUCLEOTIDE SEQUENCE [LARGE SCALE GENOMIC DNA]</scope>
    <source>
        <strain evidence="13">SWG34-3</strain>
    </source>
</reference>
<dbReference type="PROSITE" id="PS00178">
    <property type="entry name" value="AA_TRNA_LIGASE_I"/>
    <property type="match status" value="1"/>
</dbReference>
<organism evidence="13 14">
    <name type="scientific">Candidatus Mycoplasma haematohominis</name>
    <dbReference type="NCBI Taxonomy" id="1494318"/>
    <lineage>
        <taxon>Bacteria</taxon>
        <taxon>Bacillati</taxon>
        <taxon>Mycoplasmatota</taxon>
        <taxon>Mollicutes</taxon>
        <taxon>Mycoplasmataceae</taxon>
        <taxon>Mycoplasma</taxon>
    </lineage>
</organism>
<comment type="function">
    <text evidence="1">Is required not only for elongation of protein synthesis but also for the initiation of all mRNA translation through initiator tRNA(fMet) aminoacylation.</text>
</comment>
<evidence type="ECO:0000256" key="4">
    <source>
        <dbReference type="ARBA" id="ARBA00022490"/>
    </source>
</evidence>
<evidence type="ECO:0000256" key="2">
    <source>
        <dbReference type="ARBA" id="ARBA00012838"/>
    </source>
</evidence>
<dbReference type="Proteomes" id="UP000324831">
    <property type="component" value="Unassembled WGS sequence"/>
</dbReference>
<dbReference type="NCBIfam" id="TIGR00398">
    <property type="entry name" value="metG"/>
    <property type="match status" value="1"/>
</dbReference>
<evidence type="ECO:0000256" key="9">
    <source>
        <dbReference type="ARBA" id="ARBA00023146"/>
    </source>
</evidence>
<gene>
    <name evidence="13" type="primary">metG</name>
    <name evidence="13" type="ORF">MHSWG343_02170</name>
</gene>
<evidence type="ECO:0000313" key="14">
    <source>
        <dbReference type="Proteomes" id="UP000324831"/>
    </source>
</evidence>
<keyword evidence="8 11" id="KW-0648">Protein biosynthesis</keyword>
<dbReference type="InterPro" id="IPR023457">
    <property type="entry name" value="Met-tRNA_synth_2"/>
</dbReference>
<evidence type="ECO:0000313" key="13">
    <source>
        <dbReference type="EMBL" id="GCE63232.1"/>
    </source>
</evidence>
<dbReference type="EC" id="6.1.1.10" evidence="2"/>
<evidence type="ECO:0000256" key="6">
    <source>
        <dbReference type="ARBA" id="ARBA00022741"/>
    </source>
</evidence>
<sequence length="523" mass="61396">MSQGESIYITTPVFYPNDKPHLGHAFTVVLADCLKRYYSSLGYKCWMSVGTDEHGEKIFKAAESKGIPVEEFIDGNVSKFKELWNDLGIKYDRFMRTSDNAHKQLVRKIFEQFENTNQIYVDEWKGWYCTSCEEGYSYRSISKTAVCKLGHALSIKNERTFFLRVVPFKAWLMKEYQERDLLIYPSHYKKEMINNFINDLDDLSITRGNVDWGIKVPDREDQTIYVWFDALIGYLSALHYGNFGKGAANSQHFHVFWESPGRKVIHIIGKEICRFHSIYWPIMLKNLNLELFDTLLVHGWLLMNNDKMSKSKQNVIDPVQVINDFSREALRFYLSKFNFLVDNQVSMREIQVVYNSYLANTFGNLISRFYGIVSKKFDLQVPDDVNIEEFIEIDQLNIQIGMFLDKEYEEYVEQLSPYLIVEKVFDLFRTAGKLIEKNKAWELPSDSNLLKSLMHVIYKLLCVGTWSLSPILIDSYPEIFDVLNVSHKKANLEYLKKDRLYSKKTINPLNKVFFPRITISEYE</sequence>
<dbReference type="PRINTS" id="PR01041">
    <property type="entry name" value="TRNASYNTHMET"/>
</dbReference>
<evidence type="ECO:0000256" key="11">
    <source>
        <dbReference type="RuleBase" id="RU363039"/>
    </source>
</evidence>
<dbReference type="InterPro" id="IPR033911">
    <property type="entry name" value="MetRS_core"/>
</dbReference>
<dbReference type="PANTHER" id="PTHR43326">
    <property type="entry name" value="METHIONYL-TRNA SYNTHETASE"/>
    <property type="match status" value="1"/>
</dbReference>
<keyword evidence="5 11" id="KW-0436">Ligase</keyword>
<dbReference type="GO" id="GO:0006431">
    <property type="term" value="P:methionyl-tRNA aminoacylation"/>
    <property type="evidence" value="ECO:0007669"/>
    <property type="project" value="InterPro"/>
</dbReference>
<feature type="domain" description="Methionyl/Leucyl tRNA synthetase" evidence="12">
    <location>
        <begin position="7"/>
        <end position="148"/>
    </location>
</feature>
<comment type="caution">
    <text evidence="13">The sequence shown here is derived from an EMBL/GenBank/DDBJ whole genome shotgun (WGS) entry which is preliminary data.</text>
</comment>
<evidence type="ECO:0000256" key="10">
    <source>
        <dbReference type="ARBA" id="ARBA00030904"/>
    </source>
</evidence>
<dbReference type="RefSeq" id="WP_216082831.1">
    <property type="nucleotide sequence ID" value="NZ_CACTIB010000008.1"/>
</dbReference>
<dbReference type="Gene3D" id="2.170.220.10">
    <property type="match status" value="1"/>
</dbReference>
<comment type="similarity">
    <text evidence="11">Belongs to the class-I aminoacyl-tRNA synthetase family.</text>
</comment>
<dbReference type="InterPro" id="IPR014729">
    <property type="entry name" value="Rossmann-like_a/b/a_fold"/>
</dbReference>
<dbReference type="AlphaFoldDB" id="A0A478FPS6"/>
<dbReference type="EMBL" id="BIMN01000001">
    <property type="protein sequence ID" value="GCE63232.1"/>
    <property type="molecule type" value="Genomic_DNA"/>
</dbReference>
<dbReference type="Pfam" id="PF09334">
    <property type="entry name" value="tRNA-synt_1g"/>
    <property type="match status" value="2"/>
</dbReference>
<name>A0A478FPS6_9MOLU</name>
<feature type="domain" description="Methionyl/Leucyl tRNA synthetase" evidence="12">
    <location>
        <begin position="151"/>
        <end position="369"/>
    </location>
</feature>
<evidence type="ECO:0000259" key="12">
    <source>
        <dbReference type="Pfam" id="PF09334"/>
    </source>
</evidence>
<dbReference type="PANTHER" id="PTHR43326:SF1">
    <property type="entry name" value="METHIONINE--TRNA LIGASE, MITOCHONDRIAL"/>
    <property type="match status" value="1"/>
</dbReference>
<evidence type="ECO:0000256" key="3">
    <source>
        <dbReference type="ARBA" id="ARBA00018753"/>
    </source>
</evidence>
<dbReference type="SUPFAM" id="SSF47323">
    <property type="entry name" value="Anticodon-binding domain of a subclass of class I aminoacyl-tRNA synthetases"/>
    <property type="match status" value="1"/>
</dbReference>
<keyword evidence="7 11" id="KW-0067">ATP-binding</keyword>
<dbReference type="Gene3D" id="1.10.730.10">
    <property type="entry name" value="Isoleucyl-tRNA Synthetase, Domain 1"/>
    <property type="match status" value="1"/>
</dbReference>
<proteinExistence type="inferred from homology"/>
<dbReference type="CDD" id="cd00814">
    <property type="entry name" value="MetRS_core"/>
    <property type="match status" value="1"/>
</dbReference>
<dbReference type="InterPro" id="IPR009080">
    <property type="entry name" value="tRNAsynth_Ia_anticodon-bd"/>
</dbReference>
<keyword evidence="9 11" id="KW-0030">Aminoacyl-tRNA synthetase</keyword>
<evidence type="ECO:0000256" key="1">
    <source>
        <dbReference type="ARBA" id="ARBA00003314"/>
    </source>
</evidence>
<dbReference type="GO" id="GO:0004825">
    <property type="term" value="F:methionine-tRNA ligase activity"/>
    <property type="evidence" value="ECO:0007669"/>
    <property type="project" value="UniProtKB-EC"/>
</dbReference>
<evidence type="ECO:0000256" key="5">
    <source>
        <dbReference type="ARBA" id="ARBA00022598"/>
    </source>
</evidence>
<dbReference type="InterPro" id="IPR015413">
    <property type="entry name" value="Methionyl/Leucyl_tRNA_Synth"/>
</dbReference>
<keyword evidence="4" id="KW-0963">Cytoplasm</keyword>
<evidence type="ECO:0000256" key="8">
    <source>
        <dbReference type="ARBA" id="ARBA00022917"/>
    </source>
</evidence>
<dbReference type="SUPFAM" id="SSF52374">
    <property type="entry name" value="Nucleotidylyl transferase"/>
    <property type="match status" value="1"/>
</dbReference>
<dbReference type="InterPro" id="IPR014758">
    <property type="entry name" value="Met-tRNA_synth"/>
</dbReference>
<keyword evidence="6 11" id="KW-0547">Nucleotide-binding</keyword>
<accession>A0A478FPS6</accession>
<dbReference type="InterPro" id="IPR001412">
    <property type="entry name" value="aa-tRNA-synth_I_CS"/>
</dbReference>
<protein>
    <recommendedName>
        <fullName evidence="3">Methionine--tRNA ligase</fullName>
        <ecNumber evidence="2">6.1.1.10</ecNumber>
    </recommendedName>
    <alternativeName>
        <fullName evidence="10">Methionyl-tRNA synthetase</fullName>
    </alternativeName>
</protein>
<evidence type="ECO:0000256" key="7">
    <source>
        <dbReference type="ARBA" id="ARBA00022840"/>
    </source>
</evidence>
<dbReference type="Gene3D" id="3.40.50.620">
    <property type="entry name" value="HUPs"/>
    <property type="match status" value="1"/>
</dbReference>
<dbReference type="GO" id="GO:0005524">
    <property type="term" value="F:ATP binding"/>
    <property type="evidence" value="ECO:0007669"/>
    <property type="project" value="UniProtKB-KW"/>
</dbReference>